<protein>
    <submittedName>
        <fullName evidence="3">HNH endonuclease</fullName>
    </submittedName>
</protein>
<sequence length="160" mass="18572">MSTDEYPHPTGKPPEDRTHTEERFWEKVDISAPDECWEWTSAPFETGYGAFELGGAKRAHRIAYRLTYGSIPDDLQINHMCDNRICVNPAHLYAGTQQENQQDVIRRKRRDDALTPAEVREIRDRYANEDIYQETLADEFGTTQSVISRVVRGDAYEYIE</sequence>
<keyword evidence="3" id="KW-0540">Nuclease</keyword>
<name>A0ABT2QA82_9EURY</name>
<evidence type="ECO:0000313" key="4">
    <source>
        <dbReference type="Proteomes" id="UP001320972"/>
    </source>
</evidence>
<organism evidence="3 4">
    <name type="scientific">Natronoglomus mannanivorans</name>
    <dbReference type="NCBI Taxonomy" id="2979990"/>
    <lineage>
        <taxon>Archaea</taxon>
        <taxon>Methanobacteriati</taxon>
        <taxon>Methanobacteriota</taxon>
        <taxon>Stenosarchaea group</taxon>
        <taxon>Halobacteria</taxon>
        <taxon>Halobacteriales</taxon>
        <taxon>Natrialbaceae</taxon>
        <taxon>Natronoglomus</taxon>
    </lineage>
</organism>
<keyword evidence="3" id="KW-0378">Hydrolase</keyword>
<evidence type="ECO:0000313" key="3">
    <source>
        <dbReference type="EMBL" id="MCU4971844.1"/>
    </source>
</evidence>
<dbReference type="InterPro" id="IPR003615">
    <property type="entry name" value="HNH_nuc"/>
</dbReference>
<dbReference type="Gene3D" id="3.90.75.10">
    <property type="entry name" value="Homing Intron 3 (I-ppo) Encoded Endonuclease, Chain A"/>
    <property type="match status" value="1"/>
</dbReference>
<dbReference type="InterPro" id="IPR044930">
    <property type="entry name" value="Homing_endonuclease_His-Me"/>
</dbReference>
<evidence type="ECO:0000259" key="2">
    <source>
        <dbReference type="Pfam" id="PF13392"/>
    </source>
</evidence>
<evidence type="ECO:0000256" key="1">
    <source>
        <dbReference type="SAM" id="MobiDB-lite"/>
    </source>
</evidence>
<dbReference type="Pfam" id="PF13392">
    <property type="entry name" value="HNH_3"/>
    <property type="match status" value="1"/>
</dbReference>
<dbReference type="EMBL" id="JAOPKB010000001">
    <property type="protein sequence ID" value="MCU4971844.1"/>
    <property type="molecule type" value="Genomic_DNA"/>
</dbReference>
<gene>
    <name evidence="3" type="ORF">OB955_03715</name>
</gene>
<dbReference type="GO" id="GO:0004519">
    <property type="term" value="F:endonuclease activity"/>
    <property type="evidence" value="ECO:0007669"/>
    <property type="project" value="UniProtKB-KW"/>
</dbReference>
<accession>A0ABT2QA82</accession>
<reference evidence="3 4" key="1">
    <citation type="submission" date="2022-09" db="EMBL/GenBank/DDBJ databases">
        <title>Enrichment on poylsaccharides allowed isolation of novel metabolic and taxonomic groups of Haloarchaea.</title>
        <authorList>
            <person name="Sorokin D.Y."/>
            <person name="Elcheninov A.G."/>
            <person name="Khizhniak T.V."/>
            <person name="Kolganova T.V."/>
            <person name="Kublanov I.V."/>
        </authorList>
    </citation>
    <scope>NUCLEOTIDE SEQUENCE [LARGE SCALE GENOMIC DNA]</scope>
    <source>
        <strain evidence="3 4">AArc-m2/3/4</strain>
    </source>
</reference>
<proteinExistence type="predicted"/>
<comment type="caution">
    <text evidence="3">The sequence shown here is derived from an EMBL/GenBank/DDBJ whole genome shotgun (WGS) entry which is preliminary data.</text>
</comment>
<dbReference type="SUPFAM" id="SSF54060">
    <property type="entry name" value="His-Me finger endonucleases"/>
    <property type="match status" value="1"/>
</dbReference>
<dbReference type="Proteomes" id="UP001320972">
    <property type="component" value="Unassembled WGS sequence"/>
</dbReference>
<feature type="domain" description="HNH nuclease" evidence="2">
    <location>
        <begin position="58"/>
        <end position="102"/>
    </location>
</feature>
<keyword evidence="4" id="KW-1185">Reference proteome</keyword>
<feature type="region of interest" description="Disordered" evidence="1">
    <location>
        <begin position="1"/>
        <end position="20"/>
    </location>
</feature>
<dbReference type="RefSeq" id="WP_338006986.1">
    <property type="nucleotide sequence ID" value="NZ_JAOPKB010000001.1"/>
</dbReference>
<keyword evidence="3" id="KW-0255">Endonuclease</keyword>
<dbReference type="InterPro" id="IPR044925">
    <property type="entry name" value="His-Me_finger_sf"/>
</dbReference>